<dbReference type="GO" id="GO:0006730">
    <property type="term" value="P:one-carbon metabolic process"/>
    <property type="evidence" value="ECO:0007669"/>
    <property type="project" value="UniProtKB-KW"/>
</dbReference>
<comment type="function">
    <text evidence="7 8">Key enzyme in folate metabolism. Catalyzes an essential reaction for de novo glycine and purine synthesis, and for DNA precursor synthesis.</text>
</comment>
<evidence type="ECO:0000256" key="6">
    <source>
        <dbReference type="ARBA" id="ARBA00023002"/>
    </source>
</evidence>
<name>A0A6N8KTR8_9SPHI</name>
<evidence type="ECO:0000256" key="8">
    <source>
        <dbReference type="PIRNR" id="PIRNR000194"/>
    </source>
</evidence>
<evidence type="ECO:0000256" key="5">
    <source>
        <dbReference type="ARBA" id="ARBA00022857"/>
    </source>
</evidence>
<organism evidence="10 11">
    <name type="scientific">Sphingobacterium humi</name>
    <dbReference type="NCBI Taxonomy" id="1796905"/>
    <lineage>
        <taxon>Bacteria</taxon>
        <taxon>Pseudomonadati</taxon>
        <taxon>Bacteroidota</taxon>
        <taxon>Sphingobacteriia</taxon>
        <taxon>Sphingobacteriales</taxon>
        <taxon>Sphingobacteriaceae</taxon>
        <taxon>Sphingobacterium</taxon>
    </lineage>
</organism>
<dbReference type="Gene3D" id="3.40.430.10">
    <property type="entry name" value="Dihydrofolate Reductase, subunit A"/>
    <property type="match status" value="1"/>
</dbReference>
<evidence type="ECO:0000256" key="4">
    <source>
        <dbReference type="ARBA" id="ARBA00022563"/>
    </source>
</evidence>
<evidence type="ECO:0000256" key="2">
    <source>
        <dbReference type="ARBA" id="ARBA00009539"/>
    </source>
</evidence>
<dbReference type="UniPathway" id="UPA00077">
    <property type="reaction ID" value="UER00158"/>
</dbReference>
<reference evidence="10 11" key="1">
    <citation type="submission" date="2019-12" db="EMBL/GenBank/DDBJ databases">
        <authorList>
            <person name="Dong K."/>
        </authorList>
    </citation>
    <scope>NUCLEOTIDE SEQUENCE [LARGE SCALE GENOMIC DNA]</scope>
    <source>
        <strain evidence="10 11">JCM 31225</strain>
    </source>
</reference>
<dbReference type="GO" id="GO:0070401">
    <property type="term" value="F:NADP+ binding"/>
    <property type="evidence" value="ECO:0007669"/>
    <property type="project" value="UniProtKB-ARBA"/>
</dbReference>
<dbReference type="PROSITE" id="PS51330">
    <property type="entry name" value="DHFR_2"/>
    <property type="match status" value="1"/>
</dbReference>
<protein>
    <recommendedName>
        <fullName evidence="3 8">Dihydrofolate reductase</fullName>
        <ecNumber evidence="3 8">1.5.1.3</ecNumber>
    </recommendedName>
</protein>
<dbReference type="GO" id="GO:0046654">
    <property type="term" value="P:tetrahydrofolate biosynthetic process"/>
    <property type="evidence" value="ECO:0007669"/>
    <property type="project" value="UniProtKB-UniPathway"/>
</dbReference>
<dbReference type="GO" id="GO:0005829">
    <property type="term" value="C:cytosol"/>
    <property type="evidence" value="ECO:0007669"/>
    <property type="project" value="TreeGrafter"/>
</dbReference>
<dbReference type="PANTHER" id="PTHR48069:SF3">
    <property type="entry name" value="DIHYDROFOLATE REDUCTASE"/>
    <property type="match status" value="1"/>
</dbReference>
<dbReference type="InterPro" id="IPR012259">
    <property type="entry name" value="DHFR"/>
</dbReference>
<comment type="similarity">
    <text evidence="2 8">Belongs to the dihydrofolate reductase family.</text>
</comment>
<evidence type="ECO:0000259" key="9">
    <source>
        <dbReference type="PROSITE" id="PS51330"/>
    </source>
</evidence>
<comment type="caution">
    <text evidence="10">The sequence shown here is derived from an EMBL/GenBank/DDBJ whole genome shotgun (WGS) entry which is preliminary data.</text>
</comment>
<dbReference type="InterPro" id="IPR001796">
    <property type="entry name" value="DHFR_dom"/>
</dbReference>
<dbReference type="Proteomes" id="UP000435036">
    <property type="component" value="Unassembled WGS sequence"/>
</dbReference>
<accession>A0A6N8KTR8</accession>
<dbReference type="Pfam" id="PF00186">
    <property type="entry name" value="DHFR_1"/>
    <property type="match status" value="1"/>
</dbReference>
<sequence>MSSPSITLIVAAAENNAIGKDNKMLWHLPNDFKYFKNSTMDHSIVMGRKTFESIGKALPGRRNIVITRQLDFQAEDVDVANSLQEVLTYCRDEREIFIIGGAQIYKQSLPLAQKVLLTRVHTSIAAADAYFPELPADSWELLSAEAHHKDEKHAYDYTFEVYKRIK</sequence>
<dbReference type="EC" id="1.5.1.3" evidence="3 8"/>
<dbReference type="EMBL" id="WSQA01000001">
    <property type="protein sequence ID" value="MVZ60840.1"/>
    <property type="molecule type" value="Genomic_DNA"/>
</dbReference>
<evidence type="ECO:0000313" key="11">
    <source>
        <dbReference type="Proteomes" id="UP000435036"/>
    </source>
</evidence>
<keyword evidence="5 8" id="KW-0521">NADP</keyword>
<dbReference type="GO" id="GO:0004146">
    <property type="term" value="F:dihydrofolate reductase activity"/>
    <property type="evidence" value="ECO:0007669"/>
    <property type="project" value="UniProtKB-EC"/>
</dbReference>
<dbReference type="FunFam" id="3.40.430.10:FF:000001">
    <property type="entry name" value="Dihydrofolate reductase"/>
    <property type="match status" value="1"/>
</dbReference>
<dbReference type="PANTHER" id="PTHR48069">
    <property type="entry name" value="DIHYDROFOLATE REDUCTASE"/>
    <property type="match status" value="1"/>
</dbReference>
<dbReference type="GO" id="GO:0046452">
    <property type="term" value="P:dihydrofolate metabolic process"/>
    <property type="evidence" value="ECO:0007669"/>
    <property type="project" value="TreeGrafter"/>
</dbReference>
<dbReference type="OrthoDB" id="9804315at2"/>
<evidence type="ECO:0000256" key="1">
    <source>
        <dbReference type="ARBA" id="ARBA00004903"/>
    </source>
</evidence>
<comment type="catalytic activity">
    <reaction evidence="8">
        <text>(6S)-5,6,7,8-tetrahydrofolate + NADP(+) = 7,8-dihydrofolate + NADPH + H(+)</text>
        <dbReference type="Rhea" id="RHEA:15009"/>
        <dbReference type="ChEBI" id="CHEBI:15378"/>
        <dbReference type="ChEBI" id="CHEBI:57451"/>
        <dbReference type="ChEBI" id="CHEBI:57453"/>
        <dbReference type="ChEBI" id="CHEBI:57783"/>
        <dbReference type="ChEBI" id="CHEBI:58349"/>
        <dbReference type="EC" id="1.5.1.3"/>
    </reaction>
</comment>
<feature type="domain" description="DHFR" evidence="9">
    <location>
        <begin position="5"/>
        <end position="164"/>
    </location>
</feature>
<keyword evidence="6 8" id="KW-0560">Oxidoreductase</keyword>
<evidence type="ECO:0000256" key="3">
    <source>
        <dbReference type="ARBA" id="ARBA00012856"/>
    </source>
</evidence>
<gene>
    <name evidence="10" type="ORF">GQF63_02270</name>
</gene>
<dbReference type="SUPFAM" id="SSF53597">
    <property type="entry name" value="Dihydrofolate reductase-like"/>
    <property type="match status" value="1"/>
</dbReference>
<comment type="pathway">
    <text evidence="1 8">Cofactor biosynthesis; tetrahydrofolate biosynthesis; 5,6,7,8-tetrahydrofolate from 7,8-dihydrofolate: step 1/1.</text>
</comment>
<proteinExistence type="inferred from homology"/>
<evidence type="ECO:0000256" key="7">
    <source>
        <dbReference type="ARBA" id="ARBA00025067"/>
    </source>
</evidence>
<keyword evidence="11" id="KW-1185">Reference proteome</keyword>
<dbReference type="GO" id="GO:0046655">
    <property type="term" value="P:folic acid metabolic process"/>
    <property type="evidence" value="ECO:0007669"/>
    <property type="project" value="TreeGrafter"/>
</dbReference>
<dbReference type="PIRSF" id="PIRSF000194">
    <property type="entry name" value="DHFR"/>
    <property type="match status" value="1"/>
</dbReference>
<dbReference type="AlphaFoldDB" id="A0A6N8KTR8"/>
<keyword evidence="4 8" id="KW-0554">One-carbon metabolism</keyword>
<dbReference type="CDD" id="cd00209">
    <property type="entry name" value="DHFR"/>
    <property type="match status" value="1"/>
</dbReference>
<dbReference type="RefSeq" id="WP_160367461.1">
    <property type="nucleotide sequence ID" value="NZ_WSQA01000001.1"/>
</dbReference>
<evidence type="ECO:0000313" key="10">
    <source>
        <dbReference type="EMBL" id="MVZ60840.1"/>
    </source>
</evidence>
<dbReference type="PRINTS" id="PR00070">
    <property type="entry name" value="DHFR"/>
</dbReference>
<dbReference type="InterPro" id="IPR024072">
    <property type="entry name" value="DHFR-like_dom_sf"/>
</dbReference>